<proteinExistence type="predicted"/>
<evidence type="ECO:0000313" key="3">
    <source>
        <dbReference type="Proteomes" id="UP000636004"/>
    </source>
</evidence>
<dbReference type="PROSITE" id="PS51257">
    <property type="entry name" value="PROKAR_LIPOPROTEIN"/>
    <property type="match status" value="1"/>
</dbReference>
<evidence type="ECO:0000313" key="2">
    <source>
        <dbReference type="EMBL" id="GGZ95221.1"/>
    </source>
</evidence>
<dbReference type="Proteomes" id="UP000636004">
    <property type="component" value="Unassembled WGS sequence"/>
</dbReference>
<dbReference type="EMBL" id="BMWZ01000028">
    <property type="protein sequence ID" value="GGZ95221.1"/>
    <property type="molecule type" value="Genomic_DNA"/>
</dbReference>
<dbReference type="AlphaFoldDB" id="A0A918RCV6"/>
<gene>
    <name evidence="2" type="ORF">GCM10007028_36540</name>
</gene>
<dbReference type="RefSeq" id="WP_189362890.1">
    <property type="nucleotide sequence ID" value="NZ_BMWZ01000028.1"/>
</dbReference>
<sequence>MTKYIQIFIIFLTLSACGQKETEKKTAENLNEKLSESERQSESQKEEKWTDSNGNVFIEKGNEISIIPAKYNKTGKIYKVFIYNETSDEIGIIENLKIKPNEFRVFNLKDIDTLKLDNGVKFMFGETYGLEIEDKQSQVSGLGGKFLDAYKVPDEAEWAFVIVPAGKGD</sequence>
<keyword evidence="3" id="KW-1185">Reference proteome</keyword>
<accession>A0A918RCV6</accession>
<organism evidence="2 3">
    <name type="scientific">Algibacter mikhailovii</name>
    <dbReference type="NCBI Taxonomy" id="425498"/>
    <lineage>
        <taxon>Bacteria</taxon>
        <taxon>Pseudomonadati</taxon>
        <taxon>Bacteroidota</taxon>
        <taxon>Flavobacteriia</taxon>
        <taxon>Flavobacteriales</taxon>
        <taxon>Flavobacteriaceae</taxon>
        <taxon>Algibacter</taxon>
    </lineage>
</organism>
<protein>
    <submittedName>
        <fullName evidence="2">Uncharacterized protein</fullName>
    </submittedName>
</protein>
<name>A0A918RCV6_9FLAO</name>
<comment type="caution">
    <text evidence="2">The sequence shown here is derived from an EMBL/GenBank/DDBJ whole genome shotgun (WGS) entry which is preliminary data.</text>
</comment>
<reference evidence="2" key="1">
    <citation type="journal article" date="2014" name="Int. J. Syst. Evol. Microbiol.">
        <title>Complete genome sequence of Corynebacterium casei LMG S-19264T (=DSM 44701T), isolated from a smear-ripened cheese.</title>
        <authorList>
            <consortium name="US DOE Joint Genome Institute (JGI-PGF)"/>
            <person name="Walter F."/>
            <person name="Albersmeier A."/>
            <person name="Kalinowski J."/>
            <person name="Ruckert C."/>
        </authorList>
    </citation>
    <scope>NUCLEOTIDE SEQUENCE</scope>
    <source>
        <strain evidence="2">KCTC 12710</strain>
    </source>
</reference>
<feature type="region of interest" description="Disordered" evidence="1">
    <location>
        <begin position="29"/>
        <end position="50"/>
    </location>
</feature>
<evidence type="ECO:0000256" key="1">
    <source>
        <dbReference type="SAM" id="MobiDB-lite"/>
    </source>
</evidence>
<reference evidence="2" key="2">
    <citation type="submission" date="2020-09" db="EMBL/GenBank/DDBJ databases">
        <authorList>
            <person name="Sun Q."/>
            <person name="Kim S."/>
        </authorList>
    </citation>
    <scope>NUCLEOTIDE SEQUENCE</scope>
    <source>
        <strain evidence="2">KCTC 12710</strain>
    </source>
</reference>